<feature type="region of interest" description="Disordered" evidence="1">
    <location>
        <begin position="29"/>
        <end position="52"/>
    </location>
</feature>
<evidence type="ECO:0000313" key="3">
    <source>
        <dbReference type="Proteomes" id="UP000479190"/>
    </source>
</evidence>
<protein>
    <submittedName>
        <fullName evidence="2">Uncharacterized protein</fullName>
    </submittedName>
</protein>
<reference evidence="2 3" key="1">
    <citation type="submission" date="2020-02" db="EMBL/GenBank/DDBJ databases">
        <authorList>
            <person name="Ferguson B K."/>
        </authorList>
    </citation>
    <scope>NUCLEOTIDE SEQUENCE [LARGE SCALE GENOMIC DNA]</scope>
</reference>
<gene>
    <name evidence="2" type="ORF">TBRA_LOCUS10095</name>
</gene>
<accession>A0A6H5IKX3</accession>
<dbReference type="EMBL" id="CADCXV010000903">
    <property type="protein sequence ID" value="CAB0038309.1"/>
    <property type="molecule type" value="Genomic_DNA"/>
</dbReference>
<dbReference type="Proteomes" id="UP000479190">
    <property type="component" value="Unassembled WGS sequence"/>
</dbReference>
<name>A0A6H5IKX3_9HYME</name>
<organism evidence="2 3">
    <name type="scientific">Trichogramma brassicae</name>
    <dbReference type="NCBI Taxonomy" id="86971"/>
    <lineage>
        <taxon>Eukaryota</taxon>
        <taxon>Metazoa</taxon>
        <taxon>Ecdysozoa</taxon>
        <taxon>Arthropoda</taxon>
        <taxon>Hexapoda</taxon>
        <taxon>Insecta</taxon>
        <taxon>Pterygota</taxon>
        <taxon>Neoptera</taxon>
        <taxon>Endopterygota</taxon>
        <taxon>Hymenoptera</taxon>
        <taxon>Apocrita</taxon>
        <taxon>Proctotrupomorpha</taxon>
        <taxon>Chalcidoidea</taxon>
        <taxon>Trichogrammatidae</taxon>
        <taxon>Trichogramma</taxon>
    </lineage>
</organism>
<feature type="compositionally biased region" description="Basic and acidic residues" evidence="1">
    <location>
        <begin position="39"/>
        <end position="52"/>
    </location>
</feature>
<evidence type="ECO:0000313" key="2">
    <source>
        <dbReference type="EMBL" id="CAB0038309.1"/>
    </source>
</evidence>
<dbReference type="AlphaFoldDB" id="A0A6H5IKX3"/>
<sequence length="160" mass="17797">RLRPRDPSKLVIVRLGVASDDVREGRCTASSLGSPFRSSLRESPRHDRNTSLRRTELQARTPLLHTDTTLTNRRCAQQPPFFASPQITTQATDVQWPKTLPLSTAFYSFPHICTLSRSDCESVCVVCTVAQITTHRARCARFAKIVLLFSARGPSSASEV</sequence>
<evidence type="ECO:0000256" key="1">
    <source>
        <dbReference type="SAM" id="MobiDB-lite"/>
    </source>
</evidence>
<feature type="non-terminal residue" evidence="2">
    <location>
        <position position="1"/>
    </location>
</feature>
<proteinExistence type="predicted"/>
<keyword evidence="3" id="KW-1185">Reference proteome</keyword>